<dbReference type="Gene3D" id="3.30.70.980">
    <property type="match status" value="2"/>
</dbReference>
<proteinExistence type="inferred from homology"/>
<comment type="subcellular location">
    <subcellularLocation>
        <location evidence="6">Cytoplasm</location>
    </subcellularLocation>
</comment>
<keyword evidence="3 6" id="KW-0805">Transcription regulation</keyword>
<dbReference type="InterPro" id="IPR026564">
    <property type="entry name" value="Transcrip_reg_TACO1-like_dom3"/>
</dbReference>
<feature type="domain" description="TACO1/YebC-like N-terminal" evidence="8">
    <location>
        <begin position="5"/>
        <end position="76"/>
    </location>
</feature>
<dbReference type="InterPro" id="IPR017856">
    <property type="entry name" value="Integrase-like_N"/>
</dbReference>
<dbReference type="NCBIfam" id="NF001030">
    <property type="entry name" value="PRK00110.1"/>
    <property type="match status" value="1"/>
</dbReference>
<accession>A0A257LV59</accession>
<organism evidence="9 10">
    <name type="scientific">candidate division WOR-3 bacterium 4484_18</name>
    <dbReference type="NCBI Taxonomy" id="2020626"/>
    <lineage>
        <taxon>Bacteria</taxon>
        <taxon>Bacteria division WOR-3</taxon>
    </lineage>
</organism>
<dbReference type="NCBIfam" id="NF009044">
    <property type="entry name" value="PRK12378.1"/>
    <property type="match status" value="1"/>
</dbReference>
<dbReference type="InterPro" id="IPR029072">
    <property type="entry name" value="YebC-like"/>
</dbReference>
<dbReference type="HAMAP" id="MF_00693">
    <property type="entry name" value="Transcrip_reg_TACO1"/>
    <property type="match status" value="1"/>
</dbReference>
<dbReference type="SUPFAM" id="SSF75625">
    <property type="entry name" value="YebC-like"/>
    <property type="match status" value="1"/>
</dbReference>
<dbReference type="GO" id="GO:0003677">
    <property type="term" value="F:DNA binding"/>
    <property type="evidence" value="ECO:0007669"/>
    <property type="project" value="UniProtKB-UniRule"/>
</dbReference>
<reference evidence="10" key="1">
    <citation type="submission" date="2017-07" db="EMBL/GenBank/DDBJ databases">
        <title>Novel pathways for hydrocarbon cycling and metabolic interdependencies in hydrothermal sediment communities.</title>
        <authorList>
            <person name="Dombrowski N."/>
            <person name="Seitz K."/>
            <person name="Teske A."/>
            <person name="Baker B."/>
        </authorList>
    </citation>
    <scope>NUCLEOTIDE SEQUENCE [LARGE SCALE GENOMIC DNA]</scope>
</reference>
<evidence type="ECO:0000256" key="2">
    <source>
        <dbReference type="ARBA" id="ARBA00022490"/>
    </source>
</evidence>
<dbReference type="InterPro" id="IPR002876">
    <property type="entry name" value="Transcrip_reg_TACO1-like"/>
</dbReference>
<evidence type="ECO:0000259" key="7">
    <source>
        <dbReference type="Pfam" id="PF01709"/>
    </source>
</evidence>
<dbReference type="Proteomes" id="UP000216312">
    <property type="component" value="Unassembled WGS sequence"/>
</dbReference>
<dbReference type="NCBIfam" id="TIGR01033">
    <property type="entry name" value="YebC/PmpR family DNA-binding transcriptional regulator"/>
    <property type="match status" value="1"/>
</dbReference>
<evidence type="ECO:0000256" key="1">
    <source>
        <dbReference type="ARBA" id="ARBA00008724"/>
    </source>
</evidence>
<keyword evidence="4 6" id="KW-0238">DNA-binding</keyword>
<evidence type="ECO:0000256" key="5">
    <source>
        <dbReference type="ARBA" id="ARBA00023163"/>
    </source>
</evidence>
<dbReference type="AlphaFoldDB" id="A0A257LV59"/>
<comment type="similarity">
    <text evidence="1 6">Belongs to the TACO1 family.</text>
</comment>
<gene>
    <name evidence="9" type="ORF">CGW93_04495</name>
</gene>
<evidence type="ECO:0000256" key="4">
    <source>
        <dbReference type="ARBA" id="ARBA00023125"/>
    </source>
</evidence>
<sequence>MSGHSKWAQIKHKKAKVDARRGQLFSKLIREITIAARLGGGNPEDNPRLRSAIEAAKAANMPKENIERAIKRGTGELGGEALEEVYYEGYAPNGVALLVKVVTDNRNRTTAAVRHVFSKYGGNLGSAGCVAWMFQDKGLIYIDKTDVADEDTLLGLALEAGAEDVRDEGDTFAIITAPQELHQVKEFLIEHGVEVRSAELTKIPQSTIKLDEATAFKVLRLVEKLEELDDVQQVYANFDIPDEVMHKIAESMAAGV</sequence>
<dbReference type="Gene3D" id="1.10.10.200">
    <property type="match status" value="1"/>
</dbReference>
<dbReference type="GO" id="GO:0005829">
    <property type="term" value="C:cytosol"/>
    <property type="evidence" value="ECO:0007669"/>
    <property type="project" value="TreeGrafter"/>
</dbReference>
<dbReference type="InterPro" id="IPR048300">
    <property type="entry name" value="TACO1_YebC-like_2nd/3rd_dom"/>
</dbReference>
<dbReference type="FunFam" id="3.30.70.980:FF:000002">
    <property type="entry name" value="Probable transcriptional regulatory protein YebC"/>
    <property type="match status" value="1"/>
</dbReference>
<name>A0A257LV59_UNCW3</name>
<protein>
    <recommendedName>
        <fullName evidence="6">Probable transcriptional regulatory protein CGW93_04495</fullName>
    </recommendedName>
</protein>
<dbReference type="FunFam" id="1.10.10.200:FF:000002">
    <property type="entry name" value="Probable transcriptional regulatory protein CLM62_37755"/>
    <property type="match status" value="1"/>
</dbReference>
<evidence type="ECO:0000259" key="8">
    <source>
        <dbReference type="Pfam" id="PF20772"/>
    </source>
</evidence>
<dbReference type="PANTHER" id="PTHR12532:SF6">
    <property type="entry name" value="TRANSCRIPTIONAL REGULATORY PROTEIN YEBC-RELATED"/>
    <property type="match status" value="1"/>
</dbReference>
<comment type="caution">
    <text evidence="9">The sequence shown here is derived from an EMBL/GenBank/DDBJ whole genome shotgun (WGS) entry which is preliminary data.</text>
</comment>
<keyword evidence="2 6" id="KW-0963">Cytoplasm</keyword>
<evidence type="ECO:0000256" key="3">
    <source>
        <dbReference type="ARBA" id="ARBA00023015"/>
    </source>
</evidence>
<dbReference type="InterPro" id="IPR049083">
    <property type="entry name" value="TACO1_YebC_N"/>
</dbReference>
<dbReference type="Pfam" id="PF01709">
    <property type="entry name" value="Transcrip_reg"/>
    <property type="match status" value="1"/>
</dbReference>
<dbReference type="GO" id="GO:0006355">
    <property type="term" value="P:regulation of DNA-templated transcription"/>
    <property type="evidence" value="ECO:0007669"/>
    <property type="project" value="UniProtKB-UniRule"/>
</dbReference>
<dbReference type="EMBL" id="NMUJ01000066">
    <property type="protein sequence ID" value="OYV02641.1"/>
    <property type="molecule type" value="Genomic_DNA"/>
</dbReference>
<evidence type="ECO:0000313" key="10">
    <source>
        <dbReference type="Proteomes" id="UP000216312"/>
    </source>
</evidence>
<evidence type="ECO:0000313" key="9">
    <source>
        <dbReference type="EMBL" id="OYV02641.1"/>
    </source>
</evidence>
<evidence type="ECO:0000256" key="6">
    <source>
        <dbReference type="HAMAP-Rule" id="MF_00693"/>
    </source>
</evidence>
<keyword evidence="5 6" id="KW-0804">Transcription</keyword>
<dbReference type="PANTHER" id="PTHR12532">
    <property type="entry name" value="TRANSLATIONAL ACTIVATOR OF CYTOCHROME C OXIDASE 1"/>
    <property type="match status" value="1"/>
</dbReference>
<dbReference type="Pfam" id="PF20772">
    <property type="entry name" value="TACO1_YebC_N"/>
    <property type="match status" value="1"/>
</dbReference>
<feature type="domain" description="TACO1/YebC-like second and third" evidence="7">
    <location>
        <begin position="82"/>
        <end position="238"/>
    </location>
</feature>